<sequence>MESWPIVALPYNFEGRGKKRQVRIGRRANRAFKVLRYRVPKELPSTEPEVIGAPILKTAAAPRRCKTDYNRHVEKSVRFGLVQRASMAED</sequence>
<reference evidence="1 2" key="1">
    <citation type="journal article" date="2022" name="G3 (Bethesda)">
        <title>Whole-genome sequence and methylome profiling of the almond [Prunus dulcis (Mill.) D.A. Webb] cultivar 'Nonpareil'.</title>
        <authorList>
            <person name="D'Amico-Willman K.M."/>
            <person name="Ouma W.Z."/>
            <person name="Meulia T."/>
            <person name="Sideli G.M."/>
            <person name="Gradziel T.M."/>
            <person name="Fresnedo-Ramirez J."/>
        </authorList>
    </citation>
    <scope>NUCLEOTIDE SEQUENCE [LARGE SCALE GENOMIC DNA]</scope>
    <source>
        <strain evidence="1">Clone GOH B32 T37-40</strain>
    </source>
</reference>
<evidence type="ECO:0000313" key="2">
    <source>
        <dbReference type="Proteomes" id="UP001054821"/>
    </source>
</evidence>
<organism evidence="1 2">
    <name type="scientific">Prunus dulcis</name>
    <name type="common">Almond</name>
    <name type="synonym">Amygdalus dulcis</name>
    <dbReference type="NCBI Taxonomy" id="3755"/>
    <lineage>
        <taxon>Eukaryota</taxon>
        <taxon>Viridiplantae</taxon>
        <taxon>Streptophyta</taxon>
        <taxon>Embryophyta</taxon>
        <taxon>Tracheophyta</taxon>
        <taxon>Spermatophyta</taxon>
        <taxon>Magnoliopsida</taxon>
        <taxon>eudicotyledons</taxon>
        <taxon>Gunneridae</taxon>
        <taxon>Pentapetalae</taxon>
        <taxon>rosids</taxon>
        <taxon>fabids</taxon>
        <taxon>Rosales</taxon>
        <taxon>Rosaceae</taxon>
        <taxon>Amygdaloideae</taxon>
        <taxon>Amygdaleae</taxon>
        <taxon>Prunus</taxon>
    </lineage>
</organism>
<proteinExistence type="predicted"/>
<keyword evidence="2" id="KW-1185">Reference proteome</keyword>
<dbReference type="AlphaFoldDB" id="A0AAD4VJ86"/>
<dbReference type="EMBL" id="JAJFAZ020000006">
    <property type="protein sequence ID" value="KAI5326013.1"/>
    <property type="molecule type" value="Genomic_DNA"/>
</dbReference>
<comment type="caution">
    <text evidence="1">The sequence shown here is derived from an EMBL/GenBank/DDBJ whole genome shotgun (WGS) entry which is preliminary data.</text>
</comment>
<accession>A0AAD4VJ86</accession>
<gene>
    <name evidence="1" type="ORF">L3X38_035087</name>
</gene>
<name>A0AAD4VJ86_PRUDU</name>
<dbReference type="Proteomes" id="UP001054821">
    <property type="component" value="Chromosome 6"/>
</dbReference>
<evidence type="ECO:0000313" key="1">
    <source>
        <dbReference type="EMBL" id="KAI5326013.1"/>
    </source>
</evidence>
<protein>
    <submittedName>
        <fullName evidence="1">Uncharacterized protein</fullName>
    </submittedName>
</protein>